<sequence>RSNRQQQHNVRDLSIAYCLVLFTYVFVGTIFYVSFPLSKSCIEDNFLNNFSKHDPLTIVARLLLLFQLFTVFPLMCFMLRMDIFTNFRILFKTKKNAEFSYLKVIVLNAIVVVVCVLFACFLPRIGT</sequence>
<keyword evidence="10 15" id="KW-0472">Membrane</keyword>
<dbReference type="Proteomes" id="UP000051574">
    <property type="component" value="Unassembled WGS sequence"/>
</dbReference>
<keyword evidence="13" id="KW-0458">Lysosome</keyword>
<comment type="subcellular location">
    <subcellularLocation>
        <location evidence="1">Late endosome membrane</location>
        <topology evidence="1">Multi-pass membrane protein</topology>
    </subcellularLocation>
    <subcellularLocation>
        <location evidence="2">Lysosome membrane</location>
        <topology evidence="2">Multi-pass membrane protein</topology>
    </subcellularLocation>
</comment>
<evidence type="ECO:0000256" key="2">
    <source>
        <dbReference type="ARBA" id="ARBA00004155"/>
    </source>
</evidence>
<evidence type="ECO:0000256" key="3">
    <source>
        <dbReference type="ARBA" id="ARBA00022448"/>
    </source>
</evidence>
<dbReference type="Pfam" id="PF01490">
    <property type="entry name" value="Aa_trans"/>
    <property type="match status" value="1"/>
</dbReference>
<evidence type="ECO:0000256" key="1">
    <source>
        <dbReference type="ARBA" id="ARBA00004107"/>
    </source>
</evidence>
<feature type="non-terminal residue" evidence="17">
    <location>
        <position position="127"/>
    </location>
</feature>
<dbReference type="GO" id="GO:0031902">
    <property type="term" value="C:late endosome membrane"/>
    <property type="evidence" value="ECO:0007669"/>
    <property type="project" value="UniProtKB-SubCell"/>
</dbReference>
<comment type="caution">
    <text evidence="17">The sequence shown here is derived from an EMBL/GenBank/DDBJ whole genome shotgun (WGS) entry which is preliminary data.</text>
</comment>
<keyword evidence="5" id="KW-0479">Metal-binding</keyword>
<feature type="transmembrane region" description="Helical" evidence="15">
    <location>
        <begin position="12"/>
        <end position="35"/>
    </location>
</feature>
<evidence type="ECO:0000256" key="8">
    <source>
        <dbReference type="ARBA" id="ARBA00022989"/>
    </source>
</evidence>
<comment type="similarity">
    <text evidence="14">Belongs to the amino acid/polyamine transporter 2 family. SLC38A9 subfamily.</text>
</comment>
<feature type="non-terminal residue" evidence="17">
    <location>
        <position position="1"/>
    </location>
</feature>
<evidence type="ECO:0000256" key="14">
    <source>
        <dbReference type="ARBA" id="ARBA00038442"/>
    </source>
</evidence>
<proteinExistence type="inferred from homology"/>
<evidence type="ECO:0000256" key="12">
    <source>
        <dbReference type="ARBA" id="ARBA00023180"/>
    </source>
</evidence>
<dbReference type="AlphaFoldDB" id="A0A0T6BG18"/>
<reference evidence="17 18" key="1">
    <citation type="submission" date="2015-09" db="EMBL/GenBank/DDBJ databases">
        <title>Draft genome of the scarab beetle Oryctes borbonicus.</title>
        <authorList>
            <person name="Meyer J.M."/>
            <person name="Markov G.V."/>
            <person name="Baskaran P."/>
            <person name="Herrmann M."/>
            <person name="Sommer R.J."/>
            <person name="Roedelsperger C."/>
        </authorList>
    </citation>
    <scope>NUCLEOTIDE SEQUENCE [LARGE SCALE GENOMIC DNA]</scope>
    <source>
        <strain evidence="17">OB123</strain>
        <tissue evidence="17">Whole animal</tissue>
    </source>
</reference>
<dbReference type="PANTHER" id="PTHR22950:SF244">
    <property type="entry name" value="NEUTRAL AMINO ACID TRANSPORTER 9"/>
    <property type="match status" value="1"/>
</dbReference>
<evidence type="ECO:0000256" key="6">
    <source>
        <dbReference type="ARBA" id="ARBA00022753"/>
    </source>
</evidence>
<feature type="domain" description="Amino acid transporter transmembrane" evidence="16">
    <location>
        <begin position="8"/>
        <end position="126"/>
    </location>
</feature>
<keyword evidence="12" id="KW-0325">Glycoprotein</keyword>
<keyword evidence="9" id="KW-0915">Sodium</keyword>
<dbReference type="InterPro" id="IPR013057">
    <property type="entry name" value="AA_transpt_TM"/>
</dbReference>
<feature type="transmembrane region" description="Helical" evidence="15">
    <location>
        <begin position="55"/>
        <end position="79"/>
    </location>
</feature>
<dbReference type="PANTHER" id="PTHR22950">
    <property type="entry name" value="AMINO ACID TRANSPORTER"/>
    <property type="match status" value="1"/>
</dbReference>
<evidence type="ECO:0000256" key="10">
    <source>
        <dbReference type="ARBA" id="ARBA00023136"/>
    </source>
</evidence>
<keyword evidence="6" id="KW-0967">Endosome</keyword>
<keyword evidence="18" id="KW-1185">Reference proteome</keyword>
<evidence type="ECO:0000256" key="15">
    <source>
        <dbReference type="SAM" id="Phobius"/>
    </source>
</evidence>
<keyword evidence="4 15" id="KW-0812">Transmembrane</keyword>
<accession>A0A0T6BG18</accession>
<protein>
    <submittedName>
        <fullName evidence="17">Amino acid transporter</fullName>
    </submittedName>
</protein>
<dbReference type="EMBL" id="LJIG01000647">
    <property type="protein sequence ID" value="KRT86293.1"/>
    <property type="molecule type" value="Genomic_DNA"/>
</dbReference>
<gene>
    <name evidence="17" type="ORF">AMK59_837</name>
</gene>
<keyword evidence="11" id="KW-1015">Disulfide bond</keyword>
<keyword evidence="3" id="KW-0813">Transport</keyword>
<evidence type="ECO:0000256" key="11">
    <source>
        <dbReference type="ARBA" id="ARBA00023157"/>
    </source>
</evidence>
<dbReference type="GO" id="GO:0046872">
    <property type="term" value="F:metal ion binding"/>
    <property type="evidence" value="ECO:0007669"/>
    <property type="project" value="UniProtKB-KW"/>
</dbReference>
<evidence type="ECO:0000313" key="18">
    <source>
        <dbReference type="Proteomes" id="UP000051574"/>
    </source>
</evidence>
<keyword evidence="8 15" id="KW-1133">Transmembrane helix</keyword>
<evidence type="ECO:0000256" key="13">
    <source>
        <dbReference type="ARBA" id="ARBA00023228"/>
    </source>
</evidence>
<evidence type="ECO:0000313" key="17">
    <source>
        <dbReference type="EMBL" id="KRT86293.1"/>
    </source>
</evidence>
<organism evidence="17 18">
    <name type="scientific">Oryctes borbonicus</name>
    <dbReference type="NCBI Taxonomy" id="1629725"/>
    <lineage>
        <taxon>Eukaryota</taxon>
        <taxon>Metazoa</taxon>
        <taxon>Ecdysozoa</taxon>
        <taxon>Arthropoda</taxon>
        <taxon>Hexapoda</taxon>
        <taxon>Insecta</taxon>
        <taxon>Pterygota</taxon>
        <taxon>Neoptera</taxon>
        <taxon>Endopterygota</taxon>
        <taxon>Coleoptera</taxon>
        <taxon>Polyphaga</taxon>
        <taxon>Scarabaeiformia</taxon>
        <taxon>Scarabaeidae</taxon>
        <taxon>Dynastinae</taxon>
        <taxon>Oryctes</taxon>
    </lineage>
</organism>
<evidence type="ECO:0000256" key="7">
    <source>
        <dbReference type="ARBA" id="ARBA00022970"/>
    </source>
</evidence>
<name>A0A0T6BG18_9SCAR</name>
<feature type="transmembrane region" description="Helical" evidence="15">
    <location>
        <begin position="100"/>
        <end position="125"/>
    </location>
</feature>
<dbReference type="GO" id="GO:0015179">
    <property type="term" value="F:L-amino acid transmembrane transporter activity"/>
    <property type="evidence" value="ECO:0007669"/>
    <property type="project" value="TreeGrafter"/>
</dbReference>
<evidence type="ECO:0000256" key="5">
    <source>
        <dbReference type="ARBA" id="ARBA00022723"/>
    </source>
</evidence>
<keyword evidence="7" id="KW-0029">Amino-acid transport</keyword>
<evidence type="ECO:0000256" key="9">
    <source>
        <dbReference type="ARBA" id="ARBA00023053"/>
    </source>
</evidence>
<evidence type="ECO:0000259" key="16">
    <source>
        <dbReference type="Pfam" id="PF01490"/>
    </source>
</evidence>
<dbReference type="GO" id="GO:0005765">
    <property type="term" value="C:lysosomal membrane"/>
    <property type="evidence" value="ECO:0007669"/>
    <property type="project" value="UniProtKB-SubCell"/>
</dbReference>
<evidence type="ECO:0000256" key="4">
    <source>
        <dbReference type="ARBA" id="ARBA00022692"/>
    </source>
</evidence>
<dbReference type="OrthoDB" id="294730at2759"/>